<evidence type="ECO:0000313" key="2">
    <source>
        <dbReference type="Proteomes" id="UP001497493"/>
    </source>
</evidence>
<name>A0ABP1CCV2_9GAMM</name>
<reference evidence="1 2" key="1">
    <citation type="submission" date="2024-04" db="EMBL/GenBank/DDBJ databases">
        <authorList>
            <person name="Cremers G."/>
        </authorList>
    </citation>
    <scope>NUCLEOTIDE SEQUENCE [LARGE SCALE GENOMIC DNA]</scope>
    <source>
        <strain evidence="1">MeCH1-AG</strain>
        <plasmid evidence="1 2">2</plasmid>
    </source>
</reference>
<keyword evidence="1" id="KW-0614">Plasmid</keyword>
<protein>
    <submittedName>
        <fullName evidence="1">Uncharacterized protein</fullName>
    </submittedName>
</protein>
<evidence type="ECO:0000313" key="1">
    <source>
        <dbReference type="EMBL" id="CAL1242053.1"/>
    </source>
</evidence>
<accession>A0ABP1CCV2</accession>
<gene>
    <name evidence="1" type="ORF">MECH1_V1_P0121</name>
</gene>
<geneLocation type="plasmid" evidence="1 2">
    <name>2</name>
</geneLocation>
<sequence>MASVALIASLNVVPPTIRHLKLTLSYQLGDFRLVRVAFLFLRLLGTKPELIVVALRRGGYRWRVKSHDVSLALTCRSAAGAAGDRPLQ</sequence>
<dbReference type="Proteomes" id="UP001497493">
    <property type="component" value="Plasmid 2"/>
</dbReference>
<keyword evidence="2" id="KW-1185">Reference proteome</keyword>
<proteinExistence type="predicted"/>
<organism evidence="1 2">
    <name type="scientific">Candidatus Methylocalor cossyra</name>
    <dbReference type="NCBI Taxonomy" id="3108543"/>
    <lineage>
        <taxon>Bacteria</taxon>
        <taxon>Pseudomonadati</taxon>
        <taxon>Pseudomonadota</taxon>
        <taxon>Gammaproteobacteria</taxon>
        <taxon>Methylococcales</taxon>
        <taxon>Methylococcaceae</taxon>
        <taxon>Candidatus Methylocalor</taxon>
    </lineage>
</organism>
<dbReference type="EMBL" id="OZ026885">
    <property type="protein sequence ID" value="CAL1242053.1"/>
    <property type="molecule type" value="Genomic_DNA"/>
</dbReference>